<dbReference type="NCBIfam" id="NF006421">
    <property type="entry name" value="PRK08673.1"/>
    <property type="match status" value="1"/>
</dbReference>
<dbReference type="Gene3D" id="3.20.20.70">
    <property type="entry name" value="Aldolase class I"/>
    <property type="match status" value="1"/>
</dbReference>
<organism evidence="4 5">
    <name type="scientific">Megamonas hypermegale</name>
    <dbReference type="NCBI Taxonomy" id="158847"/>
    <lineage>
        <taxon>Bacteria</taxon>
        <taxon>Bacillati</taxon>
        <taxon>Bacillota</taxon>
        <taxon>Negativicutes</taxon>
        <taxon>Selenomonadales</taxon>
        <taxon>Selenomonadaceae</taxon>
        <taxon>Megamonas</taxon>
    </lineage>
</organism>
<proteinExistence type="predicted"/>
<dbReference type="GO" id="GO:0016832">
    <property type="term" value="F:aldehyde-lyase activity"/>
    <property type="evidence" value="ECO:0007669"/>
    <property type="project" value="InterPro"/>
</dbReference>
<dbReference type="NCBIfam" id="TIGR01361">
    <property type="entry name" value="DAHP_synth_Bsub"/>
    <property type="match status" value="1"/>
</dbReference>
<dbReference type="InterPro" id="IPR052899">
    <property type="entry name" value="Class-I_DAHP_synthase"/>
</dbReference>
<dbReference type="GO" id="GO:0009073">
    <property type="term" value="P:aromatic amino acid family biosynthetic process"/>
    <property type="evidence" value="ECO:0007669"/>
    <property type="project" value="InterPro"/>
</dbReference>
<dbReference type="GeneID" id="78507423"/>
<dbReference type="InterPro" id="IPR013785">
    <property type="entry name" value="Aldolase_TIM"/>
</dbReference>
<dbReference type="Gene3D" id="3.30.70.1140">
    <property type="entry name" value="Phospho-2-dehydro-3-deoxyheptonate aldolase, domain 1"/>
    <property type="match status" value="1"/>
</dbReference>
<dbReference type="EMBL" id="LT906446">
    <property type="protein sequence ID" value="SNV01396.1"/>
    <property type="molecule type" value="Genomic_DNA"/>
</dbReference>
<dbReference type="GO" id="GO:0003849">
    <property type="term" value="F:3-deoxy-7-phosphoheptulonate synthase activity"/>
    <property type="evidence" value="ECO:0007669"/>
    <property type="project" value="UniProtKB-EC"/>
</dbReference>
<dbReference type="Proteomes" id="UP000215383">
    <property type="component" value="Chromosome 1"/>
</dbReference>
<feature type="domain" description="DAHP synthetase I/KDSA" evidence="2">
    <location>
        <begin position="82"/>
        <end position="326"/>
    </location>
</feature>
<sequence length="345" mass="37511">MVVIMNTDATNENIQAVVEAIESVGLTAKIMEGAQQKIVGVIGDKRKMSSLAVEAMDGVEQTVAISKSYKLASREFHPANTVVDVDGVKIGDGNVVVMAGPCAVESREQLLEAAKIVKAGGAQFLRGGAYKPRTSPYSFQGLEEKGLEYLAEAREITGLKIVTEVTEVEAVNTVAEYADLLQIGARNMQNFRLLREVGRCNKPVMLKRGLCATIDEWLNAAEYIMNEGNSNVILCERGIRTYETYTRNTLDMSAVAAVKHLSHLPIIVDPSHGTGKWRMVKPMSFAAVAAGADGLIIEVHPNPAKALSDGPQSLTPENYAEVMKGVYKISDLMKKENLFTDYTKD</sequence>
<feature type="domain" description="DAHP synthase ferredoxin-like" evidence="3">
    <location>
        <begin position="1"/>
        <end position="67"/>
    </location>
</feature>
<dbReference type="eggNOG" id="COG2876">
    <property type="taxonomic scope" value="Bacteria"/>
</dbReference>
<dbReference type="NCBIfam" id="NF009239">
    <property type="entry name" value="PRK12595.1"/>
    <property type="match status" value="1"/>
</dbReference>
<dbReference type="PANTHER" id="PTHR43018">
    <property type="entry name" value="PHOSPHO-2-DEHYDRO-3-DEOXYHEPTONATE ALDOLASE"/>
    <property type="match status" value="1"/>
</dbReference>
<dbReference type="AlphaFoldDB" id="A0A239TUR5"/>
<keyword evidence="5" id="KW-1185">Reference proteome</keyword>
<dbReference type="Pfam" id="PF18152">
    <property type="entry name" value="DAHP_snth_FXD"/>
    <property type="match status" value="1"/>
</dbReference>
<evidence type="ECO:0000313" key="5">
    <source>
        <dbReference type="Proteomes" id="UP000215383"/>
    </source>
</evidence>
<dbReference type="InterPro" id="IPR006218">
    <property type="entry name" value="DAHP1/KDSA"/>
</dbReference>
<gene>
    <name evidence="4" type="primary">aroF_2</name>
    <name evidence="4" type="ORF">SAMEA4364220_01424</name>
</gene>
<dbReference type="InterPro" id="IPR041071">
    <property type="entry name" value="DAHP_snth_FXD"/>
</dbReference>
<accession>A0A239TUR5</accession>
<dbReference type="EC" id="2.5.1.54" evidence="4"/>
<evidence type="ECO:0000259" key="3">
    <source>
        <dbReference type="Pfam" id="PF18152"/>
    </source>
</evidence>
<dbReference type="SUPFAM" id="SSF51569">
    <property type="entry name" value="Aldolase"/>
    <property type="match status" value="1"/>
</dbReference>
<dbReference type="InterPro" id="IPR006268">
    <property type="entry name" value="DAHP_syn_2"/>
</dbReference>
<dbReference type="PANTHER" id="PTHR43018:SF2">
    <property type="entry name" value="PHOSPHO-2-DEHYDRO-3-DEOXYHEPTONATE ALDOLASE"/>
    <property type="match status" value="1"/>
</dbReference>
<evidence type="ECO:0000259" key="2">
    <source>
        <dbReference type="Pfam" id="PF00793"/>
    </source>
</evidence>
<reference evidence="4 5" key="1">
    <citation type="submission" date="2017-06" db="EMBL/GenBank/DDBJ databases">
        <authorList>
            <consortium name="Pathogen Informatics"/>
        </authorList>
    </citation>
    <scope>NUCLEOTIDE SEQUENCE [LARGE SCALE GENOMIC DNA]</scope>
    <source>
        <strain evidence="4 5">NCTC10570</strain>
    </source>
</reference>
<dbReference type="RefSeq" id="WP_027889404.1">
    <property type="nucleotide sequence ID" value="NZ_LT906446.1"/>
</dbReference>
<name>A0A239TUR5_9FIRM</name>
<keyword evidence="1 4" id="KW-0808">Transferase</keyword>
<dbReference type="Pfam" id="PF00793">
    <property type="entry name" value="DAHP_synth_1"/>
    <property type="match status" value="1"/>
</dbReference>
<protein>
    <submittedName>
        <fullName evidence="4">Phospho-2-dehydro-3-deoxyheptonate aldolase</fullName>
        <ecNumber evidence="4">2.5.1.54</ecNumber>
    </submittedName>
</protein>
<evidence type="ECO:0000313" key="4">
    <source>
        <dbReference type="EMBL" id="SNV01396.1"/>
    </source>
</evidence>
<evidence type="ECO:0000256" key="1">
    <source>
        <dbReference type="ARBA" id="ARBA00022679"/>
    </source>
</evidence>